<dbReference type="InterPro" id="IPR052349">
    <property type="entry name" value="Metallo-hydrolase_Enzymes"/>
</dbReference>
<accession>A0ABQ1GVZ5</accession>
<name>A0ABQ1GVZ5_9GAMM</name>
<dbReference type="EMBL" id="BMFZ01000007">
    <property type="protein sequence ID" value="GGA51387.1"/>
    <property type="molecule type" value="Genomic_DNA"/>
</dbReference>
<dbReference type="PANTHER" id="PTHR32027:SF0">
    <property type="entry name" value="CYTOSINE DEAMINASE"/>
    <property type="match status" value="1"/>
</dbReference>
<organism evidence="1 2">
    <name type="scientific">Hafnia psychrotolerans</name>
    <dbReference type="NCBI Taxonomy" id="1477018"/>
    <lineage>
        <taxon>Bacteria</taxon>
        <taxon>Pseudomonadati</taxon>
        <taxon>Pseudomonadota</taxon>
        <taxon>Gammaproteobacteria</taxon>
        <taxon>Enterobacterales</taxon>
        <taxon>Hafniaceae</taxon>
        <taxon>Hafnia</taxon>
    </lineage>
</organism>
<gene>
    <name evidence="1" type="ORF">GCM10011328_28640</name>
</gene>
<keyword evidence="2" id="KW-1185">Reference proteome</keyword>
<dbReference type="Gene3D" id="3.20.20.140">
    <property type="entry name" value="Metal-dependent hydrolases"/>
    <property type="match status" value="1"/>
</dbReference>
<evidence type="ECO:0000313" key="1">
    <source>
        <dbReference type="EMBL" id="GGA51387.1"/>
    </source>
</evidence>
<dbReference type="InterPro" id="IPR032466">
    <property type="entry name" value="Metal_Hydrolase"/>
</dbReference>
<dbReference type="SUPFAM" id="SSF51556">
    <property type="entry name" value="Metallo-dependent hydrolases"/>
    <property type="match status" value="1"/>
</dbReference>
<dbReference type="Proteomes" id="UP000627464">
    <property type="component" value="Unassembled WGS sequence"/>
</dbReference>
<sequence length="79" mass="8355">MSDPTLTALKAMLEVKAEVAPWVTLQIVAFPQEGIMSYPNGEDLLEAALKLGADVRHRQYVAGAAHGPARLPADGLSAN</sequence>
<reference evidence="2" key="1">
    <citation type="journal article" date="2019" name="Int. J. Syst. Evol. Microbiol.">
        <title>The Global Catalogue of Microorganisms (GCM) 10K type strain sequencing project: providing services to taxonomists for standard genome sequencing and annotation.</title>
        <authorList>
            <consortium name="The Broad Institute Genomics Platform"/>
            <consortium name="The Broad Institute Genome Sequencing Center for Infectious Disease"/>
            <person name="Wu L."/>
            <person name="Ma J."/>
        </authorList>
    </citation>
    <scope>NUCLEOTIDE SEQUENCE [LARGE SCALE GENOMIC DNA]</scope>
    <source>
        <strain evidence="2">CGMCC 1.12806</strain>
    </source>
</reference>
<evidence type="ECO:0000313" key="2">
    <source>
        <dbReference type="Proteomes" id="UP000627464"/>
    </source>
</evidence>
<dbReference type="PANTHER" id="PTHR32027">
    <property type="entry name" value="CYTOSINE DEAMINASE"/>
    <property type="match status" value="1"/>
</dbReference>
<protein>
    <submittedName>
        <fullName evidence="1">Uncharacterized protein</fullName>
    </submittedName>
</protein>
<comment type="caution">
    <text evidence="1">The sequence shown here is derived from an EMBL/GenBank/DDBJ whole genome shotgun (WGS) entry which is preliminary data.</text>
</comment>
<proteinExistence type="predicted"/>